<dbReference type="InterPro" id="IPR041351">
    <property type="entry name" value="Ig_GlcNase"/>
</dbReference>
<comment type="caution">
    <text evidence="12">The sequence shown here is derived from an EMBL/GenBank/DDBJ whole genome shotgun (WGS) entry which is preliminary data.</text>
</comment>
<dbReference type="Pfam" id="PF18368">
    <property type="entry name" value="Ig_GlcNase"/>
    <property type="match status" value="1"/>
</dbReference>
<evidence type="ECO:0000259" key="10">
    <source>
        <dbReference type="Pfam" id="PF18368"/>
    </source>
</evidence>
<evidence type="ECO:0000256" key="1">
    <source>
        <dbReference type="ARBA" id="ARBA00007401"/>
    </source>
</evidence>
<dbReference type="OrthoDB" id="408532at2759"/>
<dbReference type="Gene3D" id="2.60.120.260">
    <property type="entry name" value="Galactose-binding domain-like"/>
    <property type="match status" value="1"/>
</dbReference>
<dbReference type="AlphaFoldDB" id="A0A9W9G211"/>
<feature type="signal peptide" evidence="7">
    <location>
        <begin position="1"/>
        <end position="21"/>
    </location>
</feature>
<evidence type="ECO:0000313" key="12">
    <source>
        <dbReference type="EMBL" id="KAJ5110541.1"/>
    </source>
</evidence>
<evidence type="ECO:0000256" key="7">
    <source>
        <dbReference type="SAM" id="SignalP"/>
    </source>
</evidence>
<protein>
    <recommendedName>
        <fullName evidence="14">Exo-1,4-beta-D-glucosaminidase</fullName>
    </recommendedName>
</protein>
<dbReference type="PANTHER" id="PTHR43536:SF1">
    <property type="entry name" value="MANNOSYLGLYCOPROTEIN ENDO-BETA-MANNOSIDASE"/>
    <property type="match status" value="1"/>
</dbReference>
<evidence type="ECO:0000259" key="8">
    <source>
        <dbReference type="Pfam" id="PF00703"/>
    </source>
</evidence>
<dbReference type="InterPro" id="IPR013783">
    <property type="entry name" value="Ig-like_fold"/>
</dbReference>
<name>A0A9W9G211_9EURO</name>
<reference evidence="12" key="1">
    <citation type="submission" date="2022-11" db="EMBL/GenBank/DDBJ databases">
        <authorList>
            <person name="Petersen C."/>
        </authorList>
    </citation>
    <scope>NUCLEOTIDE SEQUENCE</scope>
    <source>
        <strain evidence="12">IBT 30761</strain>
    </source>
</reference>
<dbReference type="InterPro" id="IPR041447">
    <property type="entry name" value="Mannosidase_ig"/>
</dbReference>
<evidence type="ECO:0000259" key="11">
    <source>
        <dbReference type="Pfam" id="PF22666"/>
    </source>
</evidence>
<dbReference type="Gene3D" id="3.20.20.80">
    <property type="entry name" value="Glycosidases"/>
    <property type="match status" value="1"/>
</dbReference>
<feature type="region of interest" description="Disordered" evidence="6">
    <location>
        <begin position="889"/>
        <end position="920"/>
    </location>
</feature>
<keyword evidence="7" id="KW-0732">Signal</keyword>
<feature type="compositionally biased region" description="Basic and acidic residues" evidence="6">
    <location>
        <begin position="889"/>
        <end position="905"/>
    </location>
</feature>
<evidence type="ECO:0000259" key="9">
    <source>
        <dbReference type="Pfam" id="PF17786"/>
    </source>
</evidence>
<dbReference type="PANTHER" id="PTHR43536">
    <property type="entry name" value="MANNOSYLGLYCOPROTEIN ENDO-BETA-MANNOSIDASE"/>
    <property type="match status" value="1"/>
</dbReference>
<dbReference type="InterPro" id="IPR043534">
    <property type="entry name" value="EBDG/EBM"/>
</dbReference>
<evidence type="ECO:0000256" key="3">
    <source>
        <dbReference type="ARBA" id="ARBA00023277"/>
    </source>
</evidence>
<keyword evidence="3" id="KW-0119">Carbohydrate metabolism</keyword>
<evidence type="ECO:0000256" key="5">
    <source>
        <dbReference type="ARBA" id="ARBA00023326"/>
    </source>
</evidence>
<dbReference type="Proteomes" id="UP001149074">
    <property type="component" value="Unassembled WGS sequence"/>
</dbReference>
<comment type="similarity">
    <text evidence="1">Belongs to the glycosyl hydrolase 2 family.</text>
</comment>
<dbReference type="GeneID" id="81352549"/>
<dbReference type="GO" id="GO:0000272">
    <property type="term" value="P:polysaccharide catabolic process"/>
    <property type="evidence" value="ECO:0007669"/>
    <property type="project" value="UniProtKB-KW"/>
</dbReference>
<feature type="domain" description="Beta-mannosidase-like galactose-binding" evidence="11">
    <location>
        <begin position="60"/>
        <end position="177"/>
    </location>
</feature>
<organism evidence="12 13">
    <name type="scientific">Penicillium argentinense</name>
    <dbReference type="NCBI Taxonomy" id="1131581"/>
    <lineage>
        <taxon>Eukaryota</taxon>
        <taxon>Fungi</taxon>
        <taxon>Dikarya</taxon>
        <taxon>Ascomycota</taxon>
        <taxon>Pezizomycotina</taxon>
        <taxon>Eurotiomycetes</taxon>
        <taxon>Eurotiomycetidae</taxon>
        <taxon>Eurotiales</taxon>
        <taxon>Aspergillaceae</taxon>
        <taxon>Penicillium</taxon>
    </lineage>
</organism>
<dbReference type="Pfam" id="PF22666">
    <property type="entry name" value="Glyco_hydro_2_N2"/>
    <property type="match status" value="1"/>
</dbReference>
<dbReference type="SUPFAM" id="SSF51445">
    <property type="entry name" value="(Trans)glycosidases"/>
    <property type="match status" value="1"/>
</dbReference>
<evidence type="ECO:0000256" key="4">
    <source>
        <dbReference type="ARBA" id="ARBA00023295"/>
    </source>
</evidence>
<reference evidence="12" key="2">
    <citation type="journal article" date="2023" name="IMA Fungus">
        <title>Comparative genomic study of the Penicillium genus elucidates a diverse pangenome and 15 lateral gene transfer events.</title>
        <authorList>
            <person name="Petersen C."/>
            <person name="Sorensen T."/>
            <person name="Nielsen M.R."/>
            <person name="Sondergaard T.E."/>
            <person name="Sorensen J.L."/>
            <person name="Fitzpatrick D.A."/>
            <person name="Frisvad J.C."/>
            <person name="Nielsen K.L."/>
        </authorList>
    </citation>
    <scope>NUCLEOTIDE SEQUENCE</scope>
    <source>
        <strain evidence="12">IBT 30761</strain>
    </source>
</reference>
<keyword evidence="5" id="KW-0624">Polysaccharide degradation</keyword>
<accession>A0A9W9G211</accession>
<feature type="chain" id="PRO_5040899479" description="Exo-1,4-beta-D-glucosaminidase" evidence="7">
    <location>
        <begin position="22"/>
        <end position="920"/>
    </location>
</feature>
<feature type="domain" description="Glycoside hydrolase family 2 immunoglobulin-like beta-sandwich" evidence="8">
    <location>
        <begin position="226"/>
        <end position="331"/>
    </location>
</feature>
<evidence type="ECO:0008006" key="14">
    <source>
        <dbReference type="Google" id="ProtNLM"/>
    </source>
</evidence>
<dbReference type="Gene3D" id="2.60.40.10">
    <property type="entry name" value="Immunoglobulins"/>
    <property type="match status" value="3"/>
</dbReference>
<proteinExistence type="inferred from homology"/>
<dbReference type="SUPFAM" id="SSF49785">
    <property type="entry name" value="Galactose-binding domain-like"/>
    <property type="match status" value="1"/>
</dbReference>
<evidence type="ECO:0000313" key="13">
    <source>
        <dbReference type="Proteomes" id="UP001149074"/>
    </source>
</evidence>
<dbReference type="Pfam" id="PF00703">
    <property type="entry name" value="Glyco_hydro_2"/>
    <property type="match status" value="1"/>
</dbReference>
<evidence type="ECO:0000256" key="2">
    <source>
        <dbReference type="ARBA" id="ARBA00022801"/>
    </source>
</evidence>
<dbReference type="InterPro" id="IPR006102">
    <property type="entry name" value="Ig-like_GH2"/>
</dbReference>
<dbReference type="InterPro" id="IPR008979">
    <property type="entry name" value="Galactose-bd-like_sf"/>
</dbReference>
<dbReference type="InterPro" id="IPR017853">
    <property type="entry name" value="GH"/>
</dbReference>
<evidence type="ECO:0000256" key="6">
    <source>
        <dbReference type="SAM" id="MobiDB-lite"/>
    </source>
</evidence>
<feature type="domain" description="Mannosidase Ig/CBM-like" evidence="9">
    <location>
        <begin position="681"/>
        <end position="765"/>
    </location>
</feature>
<sequence>MKLSWGIGALVLAVCSVHTLANDEPLVSQPGDKANIPGWHLISATSVSDDMFALSRPGVNTEDWHRVGPRKSVMAGLIESGVYNDTKIFYSDNMKELEDDDLFRAPWLYREEFTVNPSEGQYFTLITHGITSKADIYLNGVQIATSEEQQGSYGGHSYNIRNHVQAGKNCVLIRAYPTNYLRDFAMGFVDWNPYPADNGTGVWRDVEIAQTGAVSMSPFRVITDFTQPHERNNVNVILKTDLINHSPNPLHVSVNGTIWPPTSDPIPFGQSFYLRPGQELTAFIKVRIDDARIWWPASWGDQPLYEVQAKTYVTDNFSISDAAKSFQFGIRSVGSRLNQHNDTAFFVNGFPFQVLGAGYGPDMFMRFDEQRVRNIFRYMLDMGMNTVRLEGKQEHPELYSLADEMGMMVLPGWECCDKWEGWEYNEDADGLKWSEKDYTTAQTAMRHEAEMMQPHPSILGFLVGSDYWPDKHATGVYLNALMQMDWRSPVIASAAMRGFPDALGPSGMKMDGPYDWVPPNYWYTDKYGAAFGFGTELGAGVGTPEMGSLKRFLSDGDLQTLWTKPEEGLYHMSREQSSFYNRKIYNEALTARYGEAENSEDYVEKCQMADYEATRAQFEAYSTRQNASRPATGAIYWMLNSAWPNLHWQLFDYYLAPMAAYFGTKVGTRVEHVAYDYEDQSVWLINHSLEEEGERQVQIDLITLAGQKISSKKVKTTTSPSSSKRLGTVPGIDKMKAHDIAFLRLVLHDKKSKKDISRNVYWLTPKTDTLDWNKTNFFYTPVTEYVDYKKLNCLAPAKVKATLKNPKNIRPREGWIIKEIELQNKSKGPALFLHLSALNANGENITPVYWSDNYVTLWPREKVYLTVAFEGNMKGATIEVSGRNVKKMELKDKKGKRSTDSEGLWRRKKASKAVPKYCSG</sequence>
<dbReference type="EMBL" id="JAPQKI010000002">
    <property type="protein sequence ID" value="KAJ5110541.1"/>
    <property type="molecule type" value="Genomic_DNA"/>
</dbReference>
<feature type="domain" description="Exo-beta-D-glucosaminidase Ig-fold" evidence="10">
    <location>
        <begin position="777"/>
        <end position="885"/>
    </location>
</feature>
<dbReference type="RefSeq" id="XP_056478611.1">
    <property type="nucleotide sequence ID" value="XM_056613570.1"/>
</dbReference>
<dbReference type="GO" id="GO:0004553">
    <property type="term" value="F:hydrolase activity, hydrolyzing O-glycosyl compounds"/>
    <property type="evidence" value="ECO:0007669"/>
    <property type="project" value="InterPro"/>
</dbReference>
<keyword evidence="13" id="KW-1185">Reference proteome</keyword>
<dbReference type="SUPFAM" id="SSF49303">
    <property type="entry name" value="beta-Galactosidase/glucuronidase domain"/>
    <property type="match status" value="3"/>
</dbReference>
<keyword evidence="4" id="KW-0326">Glycosidase</keyword>
<dbReference type="InterPro" id="IPR036156">
    <property type="entry name" value="Beta-gal/glucu_dom_sf"/>
</dbReference>
<gene>
    <name evidence="12" type="ORF">N7532_001076</name>
</gene>
<keyword evidence="2" id="KW-0378">Hydrolase</keyword>
<dbReference type="InterPro" id="IPR054593">
    <property type="entry name" value="Beta-mannosidase-like_N2"/>
</dbReference>
<dbReference type="Pfam" id="PF17786">
    <property type="entry name" value="Mannosidase_ig"/>
    <property type="match status" value="1"/>
</dbReference>